<feature type="domain" description="Prolyl 4-hydroxylase alpha subunit Fe(2+) 2OG dioxygenase" evidence="4">
    <location>
        <begin position="56"/>
        <end position="117"/>
    </location>
</feature>
<sequence>MIHFLLNYRHTSHGVLAQHFTQERADSPQCLQNEYGWQRGSNLKMGASSKSRHNPQNVGYKNHTDCIVGYRDKRDRLQPILVYLRDVDEGGETKFPQLGISVKPRKGLALIWNSNELSWRM</sequence>
<dbReference type="GO" id="GO:0046872">
    <property type="term" value="F:metal ion binding"/>
    <property type="evidence" value="ECO:0007669"/>
    <property type="project" value="UniProtKB-KW"/>
</dbReference>
<dbReference type="GO" id="GO:0005783">
    <property type="term" value="C:endoplasmic reticulum"/>
    <property type="evidence" value="ECO:0007669"/>
    <property type="project" value="TreeGrafter"/>
</dbReference>
<reference evidence="5" key="1">
    <citation type="submission" date="2023-01" db="EMBL/GenBank/DDBJ databases">
        <title>Genome assembly of the deep-sea coral Lophelia pertusa.</title>
        <authorList>
            <person name="Herrera S."/>
            <person name="Cordes E."/>
        </authorList>
    </citation>
    <scope>NUCLEOTIDE SEQUENCE</scope>
    <source>
        <strain evidence="5">USNM1676648</strain>
        <tissue evidence="5">Polyp</tissue>
    </source>
</reference>
<evidence type="ECO:0000256" key="2">
    <source>
        <dbReference type="ARBA" id="ARBA00022896"/>
    </source>
</evidence>
<proteinExistence type="predicted"/>
<name>A0A9W9YTR6_9CNID</name>
<organism evidence="5 6">
    <name type="scientific">Desmophyllum pertusum</name>
    <dbReference type="NCBI Taxonomy" id="174260"/>
    <lineage>
        <taxon>Eukaryota</taxon>
        <taxon>Metazoa</taxon>
        <taxon>Cnidaria</taxon>
        <taxon>Anthozoa</taxon>
        <taxon>Hexacorallia</taxon>
        <taxon>Scleractinia</taxon>
        <taxon>Caryophylliina</taxon>
        <taxon>Caryophylliidae</taxon>
        <taxon>Desmophyllum</taxon>
    </lineage>
</organism>
<dbReference type="AlphaFoldDB" id="A0A9W9YTR6"/>
<accession>A0A9W9YTR6</accession>
<evidence type="ECO:0000313" key="5">
    <source>
        <dbReference type="EMBL" id="KAJ7369302.1"/>
    </source>
</evidence>
<dbReference type="Pfam" id="PF13640">
    <property type="entry name" value="2OG-FeII_Oxy_3"/>
    <property type="match status" value="1"/>
</dbReference>
<evidence type="ECO:0000256" key="3">
    <source>
        <dbReference type="ARBA" id="ARBA00023004"/>
    </source>
</evidence>
<keyword evidence="1" id="KW-0479">Metal-binding</keyword>
<dbReference type="PANTHER" id="PTHR10869">
    <property type="entry name" value="PROLYL 4-HYDROXYLASE ALPHA SUBUNIT"/>
    <property type="match status" value="1"/>
</dbReference>
<dbReference type="PANTHER" id="PTHR10869:SF180">
    <property type="entry name" value="FE2OG DIOXYGENASE DOMAIN-CONTAINING PROTEIN"/>
    <property type="match status" value="1"/>
</dbReference>
<evidence type="ECO:0000256" key="1">
    <source>
        <dbReference type="ARBA" id="ARBA00022723"/>
    </source>
</evidence>
<keyword evidence="2" id="KW-0847">Vitamin C</keyword>
<dbReference type="InterPro" id="IPR045054">
    <property type="entry name" value="P4HA-like"/>
</dbReference>
<dbReference type="OrthoDB" id="420380at2759"/>
<keyword evidence="3" id="KW-0408">Iron</keyword>
<dbReference type="InterPro" id="IPR044862">
    <property type="entry name" value="Pro_4_hyd_alph_FE2OG_OXY"/>
</dbReference>
<gene>
    <name evidence="5" type="ORF">OS493_039905</name>
</gene>
<comment type="caution">
    <text evidence="5">The sequence shown here is derived from an EMBL/GenBank/DDBJ whole genome shotgun (WGS) entry which is preliminary data.</text>
</comment>
<protein>
    <recommendedName>
        <fullName evidence="4">Prolyl 4-hydroxylase alpha subunit Fe(2+) 2OG dioxygenase domain-containing protein</fullName>
    </recommendedName>
</protein>
<evidence type="ECO:0000259" key="4">
    <source>
        <dbReference type="Pfam" id="PF13640"/>
    </source>
</evidence>
<dbReference type="GO" id="GO:0031418">
    <property type="term" value="F:L-ascorbic acid binding"/>
    <property type="evidence" value="ECO:0007669"/>
    <property type="project" value="UniProtKB-KW"/>
</dbReference>
<dbReference type="EMBL" id="MU827081">
    <property type="protein sequence ID" value="KAJ7369302.1"/>
    <property type="molecule type" value="Genomic_DNA"/>
</dbReference>
<dbReference type="GO" id="GO:0004656">
    <property type="term" value="F:procollagen-proline 4-dioxygenase activity"/>
    <property type="evidence" value="ECO:0007669"/>
    <property type="project" value="TreeGrafter"/>
</dbReference>
<dbReference type="Gene3D" id="2.60.120.620">
    <property type="entry name" value="q2cbj1_9rhob like domain"/>
    <property type="match status" value="1"/>
</dbReference>
<keyword evidence="6" id="KW-1185">Reference proteome</keyword>
<evidence type="ECO:0000313" key="6">
    <source>
        <dbReference type="Proteomes" id="UP001163046"/>
    </source>
</evidence>
<dbReference type="Proteomes" id="UP001163046">
    <property type="component" value="Unassembled WGS sequence"/>
</dbReference>